<feature type="binding site" evidence="2">
    <location>
        <position position="100"/>
    </location>
    <ligand>
        <name>substrate</name>
    </ligand>
</feature>
<dbReference type="InterPro" id="IPR029017">
    <property type="entry name" value="Enolase-like_N"/>
</dbReference>
<evidence type="ECO:0000256" key="2">
    <source>
        <dbReference type="PIRSR" id="PIRSR634611-2"/>
    </source>
</evidence>
<dbReference type="Gene3D" id="3.20.20.120">
    <property type="entry name" value="Enolase-like C-terminal domain"/>
    <property type="match status" value="1"/>
</dbReference>
<dbReference type="SUPFAM" id="SSF54826">
    <property type="entry name" value="Enolase N-terminal domain-like"/>
    <property type="match status" value="1"/>
</dbReference>
<dbReference type="SUPFAM" id="SSF51604">
    <property type="entry name" value="Enolase C-terminal domain-like"/>
    <property type="match status" value="1"/>
</dbReference>
<feature type="binding site" evidence="3">
    <location>
        <position position="237"/>
    </location>
    <ligand>
        <name>Mg(2+)</name>
        <dbReference type="ChEBI" id="CHEBI:18420"/>
    </ligand>
</feature>
<dbReference type="InterPro" id="IPR013342">
    <property type="entry name" value="Mandelate_racemase_C"/>
</dbReference>
<accession>A0A4P6WQK4</accession>
<evidence type="ECO:0000313" key="7">
    <source>
        <dbReference type="Proteomes" id="UP000293850"/>
    </source>
</evidence>
<feature type="binding site" evidence="3">
    <location>
        <position position="211"/>
    </location>
    <ligand>
        <name>Mg(2+)</name>
        <dbReference type="ChEBI" id="CHEBI:18420"/>
    </ligand>
</feature>
<feature type="site" description="Transition state stabilizer" evidence="4">
    <location>
        <position position="339"/>
    </location>
</feature>
<evidence type="ECO:0000256" key="1">
    <source>
        <dbReference type="PIRSR" id="PIRSR634611-1"/>
    </source>
</evidence>
<evidence type="ECO:0000256" key="4">
    <source>
        <dbReference type="PIRSR" id="PIRSR634611-4"/>
    </source>
</evidence>
<evidence type="ECO:0000256" key="3">
    <source>
        <dbReference type="PIRSR" id="PIRSR634611-3"/>
    </source>
</evidence>
<organism evidence="6 7">
    <name type="scientific">Citrobacter arsenatis</name>
    <dbReference type="NCBI Taxonomy" id="2546350"/>
    <lineage>
        <taxon>Bacteria</taxon>
        <taxon>Pseudomonadati</taxon>
        <taxon>Pseudomonadota</taxon>
        <taxon>Gammaproteobacteria</taxon>
        <taxon>Enterobacterales</taxon>
        <taxon>Enterobacteriaceae</taxon>
        <taxon>Citrobacter</taxon>
    </lineage>
</organism>
<feature type="binding site" evidence="2">
    <location>
        <position position="320"/>
    </location>
    <ligand>
        <name>substrate</name>
    </ligand>
</feature>
<dbReference type="KEGG" id="cars:E1B03_25005"/>
<dbReference type="SMART" id="SM00922">
    <property type="entry name" value="MR_MLE"/>
    <property type="match status" value="1"/>
</dbReference>
<feature type="active site" description="acceptor" evidence="1">
    <location>
        <position position="182"/>
    </location>
</feature>
<feature type="site" description="Transition state stabilizer" evidence="4">
    <location>
        <position position="180"/>
    </location>
</feature>
<dbReference type="Pfam" id="PF13378">
    <property type="entry name" value="MR_MLE_C"/>
    <property type="match status" value="1"/>
</dbReference>
<dbReference type="AlphaFoldDB" id="A0A4P6WQK4"/>
<feature type="site" description="Transition state stabilizer" evidence="4">
    <location>
        <position position="53"/>
    </location>
</feature>
<comment type="cofactor">
    <cofactor evidence="3">
        <name>Mg(2+)</name>
        <dbReference type="ChEBI" id="CHEBI:18420"/>
    </cofactor>
    <text evidence="3">Binds 1 Mg(2+) ion per subunit.</text>
</comment>
<protein>
    <submittedName>
        <fullName evidence="6">Mandelate racemase</fullName>
    </submittedName>
</protein>
<dbReference type="GO" id="GO:0047808">
    <property type="term" value="F:D(-)-tartrate dehydratase activity"/>
    <property type="evidence" value="ECO:0007669"/>
    <property type="project" value="InterPro"/>
</dbReference>
<dbReference type="SFLD" id="SFLDS00001">
    <property type="entry name" value="Enolase"/>
    <property type="match status" value="1"/>
</dbReference>
<feature type="active site" description="Proton donor/acceptor" evidence="1">
    <location>
        <position position="320"/>
    </location>
</feature>
<feature type="binding site" evidence="2">
    <location>
        <position position="19"/>
    </location>
    <ligand>
        <name>substrate</name>
    </ligand>
</feature>
<feature type="binding site" evidence="2">
    <location>
        <position position="53"/>
    </location>
    <ligand>
        <name>substrate</name>
    </ligand>
</feature>
<dbReference type="CDD" id="cd03326">
    <property type="entry name" value="MR_like_1"/>
    <property type="match status" value="1"/>
</dbReference>
<dbReference type="PANTHER" id="PTHR48080">
    <property type="entry name" value="D-GALACTONATE DEHYDRATASE-RELATED"/>
    <property type="match status" value="1"/>
</dbReference>
<keyword evidence="3" id="KW-0460">Magnesium</keyword>
<dbReference type="InterPro" id="IPR034611">
    <property type="entry name" value="D-tartrate_dehydratase"/>
</dbReference>
<evidence type="ECO:0000259" key="5">
    <source>
        <dbReference type="SMART" id="SM00922"/>
    </source>
</evidence>
<keyword evidence="7" id="KW-1185">Reference proteome</keyword>
<feature type="binding site" evidence="2">
    <location>
        <position position="237"/>
    </location>
    <ligand>
        <name>substrate</name>
    </ligand>
</feature>
<feature type="binding site" evidence="2">
    <location>
        <position position="154"/>
    </location>
    <ligand>
        <name>substrate</name>
    </ligand>
</feature>
<keyword evidence="3" id="KW-0479">Metal-binding</keyword>
<gene>
    <name evidence="6" type="ORF">E1B03_25005</name>
</gene>
<reference evidence="6 7" key="1">
    <citation type="submission" date="2019-03" db="EMBL/GenBank/DDBJ databases">
        <title>Complete genome sequence of an arsenate-respiring bacteria, Citrobacter sp. LY-1.</title>
        <authorList>
            <person name="Wang H."/>
            <person name="Liu Y."/>
            <person name="Li Q."/>
            <person name="Huang J."/>
        </authorList>
    </citation>
    <scope>NUCLEOTIDE SEQUENCE [LARGE SCALE GENOMIC DNA]</scope>
    <source>
        <strain evidence="6 7">LY-1</strain>
    </source>
</reference>
<sequence>MRILDVVEITKPIASPIRNAYIDFSKMTTSLVAVVTDVEVDGRRVVGYGFNSNGRYGQGGLIRERFRNRILDADPESLLNSRGDNLDPHKIWDVMMSNEKPGGHGERSVAVGTLDMAIWDAVAKIANKPLFRLLAEMKGVEANPRVFVYAAGGYYYPGKDLSALRQEMRGYLNRGYNVVKMKIGGATLDEDRRRIDAVLAEIGDEARLAVDANGRFDLETSIAYAKMLREYPLFWYEEAGDPLDYSLQAALSEFYPGPMATGENLFSHQDARNLLRYGGMRPDRDYLQFDCALSYGLVEYLRTLDVLAQFGWSPSRCIPHGGHQMSLNIAAGLGLGGNESYPDLFQPYGGFPDSVKVEEGHIVMPELPGIGFEGKSDLIKEMRALAE</sequence>
<dbReference type="GO" id="GO:0046872">
    <property type="term" value="F:metal ion binding"/>
    <property type="evidence" value="ECO:0007669"/>
    <property type="project" value="UniProtKB-KW"/>
</dbReference>
<name>A0A4P6WQK4_9ENTR</name>
<dbReference type="Proteomes" id="UP000293850">
    <property type="component" value="Chromosome"/>
</dbReference>
<dbReference type="RefSeq" id="WP_103769519.1">
    <property type="nucleotide sequence ID" value="NZ_CP037864.1"/>
</dbReference>
<dbReference type="InterPro" id="IPR036849">
    <property type="entry name" value="Enolase-like_C_sf"/>
</dbReference>
<proteinExistence type="predicted"/>
<evidence type="ECO:0000313" key="6">
    <source>
        <dbReference type="EMBL" id="QBM25514.1"/>
    </source>
</evidence>
<dbReference type="Gene3D" id="3.30.390.10">
    <property type="entry name" value="Enolase-like, N-terminal domain"/>
    <property type="match status" value="1"/>
</dbReference>
<dbReference type="EMBL" id="CP037864">
    <property type="protein sequence ID" value="QBM25514.1"/>
    <property type="molecule type" value="Genomic_DNA"/>
</dbReference>
<dbReference type="SFLD" id="SFLDF00118">
    <property type="entry name" value="D-tartrate_dehydratase"/>
    <property type="match status" value="1"/>
</dbReference>
<dbReference type="PANTHER" id="PTHR48080:SF5">
    <property type="entry name" value="D(-)-TARTRATE DEHYDRATASE"/>
    <property type="match status" value="1"/>
</dbReference>
<feature type="binding site" evidence="3">
    <location>
        <position position="263"/>
    </location>
    <ligand>
        <name>Mg(2+)</name>
        <dbReference type="ChEBI" id="CHEBI:18420"/>
    </ligand>
</feature>
<feature type="binding site" evidence="2">
    <location>
        <position position="180"/>
    </location>
    <ligand>
        <name>substrate</name>
    </ligand>
</feature>
<dbReference type="SFLD" id="SFLDG00179">
    <property type="entry name" value="mandelate_racemase"/>
    <property type="match status" value="1"/>
</dbReference>
<dbReference type="InterPro" id="IPR029065">
    <property type="entry name" value="Enolase_C-like"/>
</dbReference>
<feature type="site" description="Increases basicity of active site His" evidence="4">
    <location>
        <position position="290"/>
    </location>
</feature>
<dbReference type="InterPro" id="IPR034593">
    <property type="entry name" value="DgoD-like"/>
</dbReference>
<feature type="domain" description="Mandelate racemase/muconate lactonizing enzyme C-terminal" evidence="5">
    <location>
        <begin position="161"/>
        <end position="258"/>
    </location>
</feature>
<feature type="binding site" evidence="2">
    <location>
        <position position="263"/>
    </location>
    <ligand>
        <name>substrate</name>
    </ligand>
</feature>